<organism evidence="14 15">
    <name type="scientific">Heliobacterium mobile</name>
    <name type="common">Heliobacillus mobilis</name>
    <dbReference type="NCBI Taxonomy" id="28064"/>
    <lineage>
        <taxon>Bacteria</taxon>
        <taxon>Bacillati</taxon>
        <taxon>Bacillota</taxon>
        <taxon>Clostridia</taxon>
        <taxon>Eubacteriales</taxon>
        <taxon>Heliobacteriaceae</taxon>
        <taxon>Heliobacterium</taxon>
    </lineage>
</organism>
<dbReference type="HAMAP" id="MF_01331_B">
    <property type="entry name" value="Ribosomal_uL22_B"/>
    <property type="match status" value="1"/>
</dbReference>
<evidence type="ECO:0000256" key="3">
    <source>
        <dbReference type="ARBA" id="ARBA00011838"/>
    </source>
</evidence>
<keyword evidence="6 10" id="KW-0689">Ribosomal protein</keyword>
<dbReference type="InterPro" id="IPR005727">
    <property type="entry name" value="Ribosomal_uL22_bac/chlpt-type"/>
</dbReference>
<dbReference type="InterPro" id="IPR001063">
    <property type="entry name" value="Ribosomal_uL22"/>
</dbReference>
<dbReference type="SUPFAM" id="SSF54843">
    <property type="entry name" value="Ribosomal protein L22"/>
    <property type="match status" value="1"/>
</dbReference>
<evidence type="ECO:0000313" key="14">
    <source>
        <dbReference type="EMBL" id="MTV49476.1"/>
    </source>
</evidence>
<protein>
    <recommendedName>
        <fullName evidence="9 10">Large ribosomal subunit protein uL22</fullName>
    </recommendedName>
</protein>
<evidence type="ECO:0000256" key="1">
    <source>
        <dbReference type="ARBA" id="ARBA00003478"/>
    </source>
</evidence>
<comment type="similarity">
    <text evidence="2 10 11">Belongs to the universal ribosomal protein uL22 family.</text>
</comment>
<dbReference type="EMBL" id="WNKU01000011">
    <property type="protein sequence ID" value="MTV49476.1"/>
    <property type="molecule type" value="Genomic_DNA"/>
</dbReference>
<evidence type="ECO:0000256" key="5">
    <source>
        <dbReference type="ARBA" id="ARBA00022884"/>
    </source>
</evidence>
<comment type="function">
    <text evidence="10 13">This protein binds specifically to 23S rRNA; its binding is stimulated by other ribosomal proteins, e.g., L4, L17, and L20. It is important during the early stages of 50S assembly. It makes multiple contacts with different domains of the 23S rRNA in the assembled 50S subunit and ribosome.</text>
</comment>
<keyword evidence="4 10" id="KW-0699">rRNA-binding</keyword>
<dbReference type="NCBIfam" id="TIGR01044">
    <property type="entry name" value="rplV_bact"/>
    <property type="match status" value="1"/>
</dbReference>
<keyword evidence="7 10" id="KW-0687">Ribonucleoprotein</keyword>
<comment type="function">
    <text evidence="1 10">The globular domain of the protein is located near the polypeptide exit tunnel on the outside of the subunit, while an extended beta-hairpin is found that lines the wall of the exit tunnel in the center of the 70S ribosome.</text>
</comment>
<dbReference type="RefSeq" id="WP_155476569.1">
    <property type="nucleotide sequence ID" value="NZ_WNKU01000011.1"/>
</dbReference>
<evidence type="ECO:0000256" key="10">
    <source>
        <dbReference type="HAMAP-Rule" id="MF_01331"/>
    </source>
</evidence>
<reference evidence="14 15" key="1">
    <citation type="submission" date="2019-11" db="EMBL/GenBank/DDBJ databases">
        <title>Whole-genome sequence of a the green, strictly anaerobic photosynthetic bacterium Heliobacillus mobilis DSM 6151.</title>
        <authorList>
            <person name="Kyndt J.A."/>
            <person name="Meyer T.E."/>
        </authorList>
    </citation>
    <scope>NUCLEOTIDE SEQUENCE [LARGE SCALE GENOMIC DNA]</scope>
    <source>
        <strain evidence="14 15">DSM 6151</strain>
    </source>
</reference>
<evidence type="ECO:0000256" key="7">
    <source>
        <dbReference type="ARBA" id="ARBA00023274"/>
    </source>
</evidence>
<dbReference type="GO" id="GO:0019843">
    <property type="term" value="F:rRNA binding"/>
    <property type="evidence" value="ECO:0007669"/>
    <property type="project" value="UniProtKB-UniRule"/>
</dbReference>
<dbReference type="GO" id="GO:0006412">
    <property type="term" value="P:translation"/>
    <property type="evidence" value="ECO:0007669"/>
    <property type="project" value="UniProtKB-UniRule"/>
</dbReference>
<name>A0A6I3SL16_HELMO</name>
<evidence type="ECO:0000256" key="11">
    <source>
        <dbReference type="RuleBase" id="RU004005"/>
    </source>
</evidence>
<proteinExistence type="inferred from homology"/>
<dbReference type="InterPro" id="IPR036394">
    <property type="entry name" value="Ribosomal_uL22_sf"/>
</dbReference>
<dbReference type="PANTHER" id="PTHR13501:SF8">
    <property type="entry name" value="LARGE RIBOSOMAL SUBUNIT PROTEIN UL22M"/>
    <property type="match status" value="1"/>
</dbReference>
<dbReference type="Proteomes" id="UP000430670">
    <property type="component" value="Unassembled WGS sequence"/>
</dbReference>
<evidence type="ECO:0000256" key="6">
    <source>
        <dbReference type="ARBA" id="ARBA00022980"/>
    </source>
</evidence>
<dbReference type="Gene3D" id="3.90.470.10">
    <property type="entry name" value="Ribosomal protein L22/L17"/>
    <property type="match status" value="1"/>
</dbReference>
<comment type="caution">
    <text evidence="14">The sequence shown here is derived from an EMBL/GenBank/DDBJ whole genome shotgun (WGS) entry which is preliminary data.</text>
</comment>
<comment type="subunit">
    <text evidence="3 10 12">Part of the 50S ribosomal subunit.</text>
</comment>
<dbReference type="FunFam" id="3.90.470.10:FF:000011">
    <property type="entry name" value="50S ribosomal protein L22"/>
    <property type="match status" value="1"/>
</dbReference>
<dbReference type="InterPro" id="IPR018260">
    <property type="entry name" value="Ribosomal_uL22_CS"/>
</dbReference>
<dbReference type="PANTHER" id="PTHR13501">
    <property type="entry name" value="CHLOROPLAST 50S RIBOSOMAL PROTEIN L22-RELATED"/>
    <property type="match status" value="1"/>
</dbReference>
<dbReference type="InterPro" id="IPR047867">
    <property type="entry name" value="Ribosomal_uL22_bac/org-type"/>
</dbReference>
<dbReference type="GO" id="GO:0003735">
    <property type="term" value="F:structural constituent of ribosome"/>
    <property type="evidence" value="ECO:0007669"/>
    <property type="project" value="InterPro"/>
</dbReference>
<keyword evidence="5 10" id="KW-0694">RNA-binding</keyword>
<evidence type="ECO:0000256" key="8">
    <source>
        <dbReference type="ARBA" id="ARBA00025084"/>
    </source>
</evidence>
<gene>
    <name evidence="10 14" type="primary">rplV</name>
    <name evidence="14" type="ORF">GJ688_10855</name>
</gene>
<comment type="function">
    <text evidence="8">This protein binds specifically to 23S rRNA; its binding is stimulated by other ribosomal proteins, e.g. L4, L17, and L20. It is important during the early stages of 50S assembly. It makes multiple contacts with different domains of the 23S rRNA in the assembled 50S subunit and ribosome.</text>
</comment>
<accession>A0A6I3SL16</accession>
<dbReference type="Pfam" id="PF00237">
    <property type="entry name" value="Ribosomal_L22"/>
    <property type="match status" value="1"/>
</dbReference>
<sequence>MESKTAQAVAKYVRTSPRKVRKVVDLIRGKAVADAFAILKFTPVKSAADVSKVLKSAVANAEHNFEMNVADLYVQTCYVDQGPSMKRISPRAQGRADVIKKRMSHITIVVAEKPAKPVAAKKANAGTKEG</sequence>
<keyword evidence="15" id="KW-1185">Reference proteome</keyword>
<evidence type="ECO:0000256" key="2">
    <source>
        <dbReference type="ARBA" id="ARBA00009451"/>
    </source>
</evidence>
<dbReference type="AlphaFoldDB" id="A0A6I3SL16"/>
<evidence type="ECO:0000256" key="4">
    <source>
        <dbReference type="ARBA" id="ARBA00022730"/>
    </source>
</evidence>
<dbReference type="CDD" id="cd00336">
    <property type="entry name" value="Ribosomal_L22"/>
    <property type="match status" value="1"/>
</dbReference>
<evidence type="ECO:0000256" key="13">
    <source>
        <dbReference type="RuleBase" id="RU004008"/>
    </source>
</evidence>
<dbReference type="GO" id="GO:0022625">
    <property type="term" value="C:cytosolic large ribosomal subunit"/>
    <property type="evidence" value="ECO:0007669"/>
    <property type="project" value="TreeGrafter"/>
</dbReference>
<dbReference type="OrthoDB" id="9805969at2"/>
<evidence type="ECO:0000256" key="9">
    <source>
        <dbReference type="ARBA" id="ARBA00035207"/>
    </source>
</evidence>
<evidence type="ECO:0000256" key="12">
    <source>
        <dbReference type="RuleBase" id="RU004006"/>
    </source>
</evidence>
<evidence type="ECO:0000313" key="15">
    <source>
        <dbReference type="Proteomes" id="UP000430670"/>
    </source>
</evidence>
<dbReference type="PROSITE" id="PS00464">
    <property type="entry name" value="RIBOSOMAL_L22"/>
    <property type="match status" value="1"/>
</dbReference>